<dbReference type="EMBL" id="BKCJ011863141">
    <property type="protein sequence ID" value="GFD59288.1"/>
    <property type="molecule type" value="Genomic_DNA"/>
</dbReference>
<reference evidence="1" key="1">
    <citation type="journal article" date="2019" name="Sci. Rep.">
        <title>Draft genome of Tanacetum cinerariifolium, the natural source of mosquito coil.</title>
        <authorList>
            <person name="Yamashiro T."/>
            <person name="Shiraishi A."/>
            <person name="Satake H."/>
            <person name="Nakayama K."/>
        </authorList>
    </citation>
    <scope>NUCLEOTIDE SEQUENCE</scope>
</reference>
<feature type="non-terminal residue" evidence="1">
    <location>
        <position position="1"/>
    </location>
</feature>
<feature type="non-terminal residue" evidence="1">
    <location>
        <position position="82"/>
    </location>
</feature>
<dbReference type="AlphaFoldDB" id="A0A699XMJ2"/>
<evidence type="ECO:0000313" key="1">
    <source>
        <dbReference type="EMBL" id="GFD59288.1"/>
    </source>
</evidence>
<comment type="caution">
    <text evidence="1">The sequence shown here is derived from an EMBL/GenBank/DDBJ whole genome shotgun (WGS) entry which is preliminary data.</text>
</comment>
<proteinExistence type="predicted"/>
<accession>A0A699XMJ2</accession>
<protein>
    <submittedName>
        <fullName evidence="1">Uncharacterized protein</fullName>
    </submittedName>
</protein>
<name>A0A699XMJ2_TANCI</name>
<gene>
    <name evidence="1" type="ORF">Tci_931257</name>
</gene>
<organism evidence="1">
    <name type="scientific">Tanacetum cinerariifolium</name>
    <name type="common">Dalmatian daisy</name>
    <name type="synonym">Chrysanthemum cinerariifolium</name>
    <dbReference type="NCBI Taxonomy" id="118510"/>
    <lineage>
        <taxon>Eukaryota</taxon>
        <taxon>Viridiplantae</taxon>
        <taxon>Streptophyta</taxon>
        <taxon>Embryophyta</taxon>
        <taxon>Tracheophyta</taxon>
        <taxon>Spermatophyta</taxon>
        <taxon>Magnoliopsida</taxon>
        <taxon>eudicotyledons</taxon>
        <taxon>Gunneridae</taxon>
        <taxon>Pentapetalae</taxon>
        <taxon>asterids</taxon>
        <taxon>campanulids</taxon>
        <taxon>Asterales</taxon>
        <taxon>Asteraceae</taxon>
        <taxon>Asteroideae</taxon>
        <taxon>Anthemideae</taxon>
        <taxon>Anthemidinae</taxon>
        <taxon>Tanacetum</taxon>
    </lineage>
</organism>
<sequence length="82" mass="8522">ARLPNLVVGVAIAEHVHRAVELQVFQLLNLAPVAAEHVAGVAARNGPAFIEGEGIGQHVVGPDAKLGHHRLDKLAEAAADDI</sequence>